<accession>A0AAQ3UBM8</accession>
<evidence type="ECO:0000259" key="1">
    <source>
        <dbReference type="Pfam" id="PF00078"/>
    </source>
</evidence>
<dbReference type="CDD" id="cd01647">
    <property type="entry name" value="RT_LTR"/>
    <property type="match status" value="1"/>
</dbReference>
<dbReference type="InterPro" id="IPR043502">
    <property type="entry name" value="DNA/RNA_pol_sf"/>
</dbReference>
<keyword evidence="4" id="KW-1185">Reference proteome</keyword>
<dbReference type="PANTHER" id="PTHR24559:SF444">
    <property type="entry name" value="REVERSE TRANSCRIPTASE DOMAIN-CONTAINING PROTEIN"/>
    <property type="match status" value="1"/>
</dbReference>
<evidence type="ECO:0000313" key="3">
    <source>
        <dbReference type="EMBL" id="WVZ88681.1"/>
    </source>
</evidence>
<dbReference type="PANTHER" id="PTHR24559">
    <property type="entry name" value="TRANSPOSON TY3-I GAG-POL POLYPROTEIN"/>
    <property type="match status" value="1"/>
</dbReference>
<dbReference type="Pfam" id="PF00078">
    <property type="entry name" value="RVT_1"/>
    <property type="match status" value="1"/>
</dbReference>
<dbReference type="InterPro" id="IPR000477">
    <property type="entry name" value="RT_dom"/>
</dbReference>
<dbReference type="InterPro" id="IPR043128">
    <property type="entry name" value="Rev_trsase/Diguanyl_cyclase"/>
</dbReference>
<dbReference type="Pfam" id="PF17919">
    <property type="entry name" value="RT_RNaseH_2"/>
    <property type="match status" value="1"/>
</dbReference>
<proteinExistence type="predicted"/>
<evidence type="ECO:0000259" key="2">
    <source>
        <dbReference type="Pfam" id="PF17919"/>
    </source>
</evidence>
<dbReference type="InterPro" id="IPR053134">
    <property type="entry name" value="RNA-dir_DNA_polymerase"/>
</dbReference>
<organism evidence="3 4">
    <name type="scientific">Paspalum notatum var. saurae</name>
    <dbReference type="NCBI Taxonomy" id="547442"/>
    <lineage>
        <taxon>Eukaryota</taxon>
        <taxon>Viridiplantae</taxon>
        <taxon>Streptophyta</taxon>
        <taxon>Embryophyta</taxon>
        <taxon>Tracheophyta</taxon>
        <taxon>Spermatophyta</taxon>
        <taxon>Magnoliopsida</taxon>
        <taxon>Liliopsida</taxon>
        <taxon>Poales</taxon>
        <taxon>Poaceae</taxon>
        <taxon>PACMAD clade</taxon>
        <taxon>Panicoideae</taxon>
        <taxon>Andropogonodae</taxon>
        <taxon>Paspaleae</taxon>
        <taxon>Paspalinae</taxon>
        <taxon>Paspalum</taxon>
    </lineage>
</organism>
<dbReference type="Proteomes" id="UP001341281">
    <property type="component" value="Chromosome 08"/>
</dbReference>
<dbReference type="AlphaFoldDB" id="A0AAQ3UBM8"/>
<dbReference type="EMBL" id="CP144752">
    <property type="protein sequence ID" value="WVZ88681.1"/>
    <property type="molecule type" value="Genomic_DNA"/>
</dbReference>
<sequence>MEEDHKPVVDNQRRPSNEMRSVVKKEVIKLLNAGIIYPVPTSEWVSPVHCVPKKGGLTVVKNENNELIPQRTVTFGWRMCIDYRKLNKATKKDHFPLPFIDEMLERLAKNTHFCYLDGYSGFFQIPIHPDDQHKTTFTCPYGTFAYRRMPFGLCNAPASFQRCMMAIFSDFIEDIMEVFMDDFSVHGTSFDHCLKNLEKVLKRCGEVDLVLNWEKCHFMVRRGLVLGHIISEKGIEVDKAKIETVERLPPPTDIRSLRSFLGHAWDVPFEFTDECEVAFRKIKELLVKAPIIQPPDWNLPFEIMCDAGDYAVGAVLGQKKKRKSTCHLLCRQDS</sequence>
<feature type="domain" description="Reverse transcriptase" evidence="1">
    <location>
        <begin position="75"/>
        <end position="230"/>
    </location>
</feature>
<reference evidence="3 4" key="1">
    <citation type="submission" date="2024-02" db="EMBL/GenBank/DDBJ databases">
        <title>High-quality chromosome-scale genome assembly of Pensacola bahiagrass (Paspalum notatum Flugge var. saurae).</title>
        <authorList>
            <person name="Vega J.M."/>
            <person name="Podio M."/>
            <person name="Orjuela J."/>
            <person name="Siena L.A."/>
            <person name="Pessino S.C."/>
            <person name="Combes M.C."/>
            <person name="Mariac C."/>
            <person name="Albertini E."/>
            <person name="Pupilli F."/>
            <person name="Ortiz J.P.A."/>
            <person name="Leblanc O."/>
        </authorList>
    </citation>
    <scope>NUCLEOTIDE SEQUENCE [LARGE SCALE GENOMIC DNA]</scope>
    <source>
        <strain evidence="3">R1</strain>
        <tissue evidence="3">Leaf</tissue>
    </source>
</reference>
<gene>
    <name evidence="3" type="ORF">U9M48_035173</name>
</gene>
<dbReference type="Gene3D" id="3.30.70.270">
    <property type="match status" value="1"/>
</dbReference>
<dbReference type="InterPro" id="IPR041577">
    <property type="entry name" value="RT_RNaseH_2"/>
</dbReference>
<protein>
    <recommendedName>
        <fullName evidence="5">Reverse transcriptase domain-containing protein</fullName>
    </recommendedName>
</protein>
<evidence type="ECO:0008006" key="5">
    <source>
        <dbReference type="Google" id="ProtNLM"/>
    </source>
</evidence>
<feature type="domain" description="Reverse transcriptase/retrotransposon-derived protein RNase H-like" evidence="2">
    <location>
        <begin position="271"/>
        <end position="324"/>
    </location>
</feature>
<dbReference type="Gene3D" id="3.10.10.10">
    <property type="entry name" value="HIV Type 1 Reverse Transcriptase, subunit A, domain 1"/>
    <property type="match status" value="1"/>
</dbReference>
<name>A0AAQ3UBM8_PASNO</name>
<dbReference type="SUPFAM" id="SSF56672">
    <property type="entry name" value="DNA/RNA polymerases"/>
    <property type="match status" value="1"/>
</dbReference>
<evidence type="ECO:0000313" key="4">
    <source>
        <dbReference type="Proteomes" id="UP001341281"/>
    </source>
</evidence>